<feature type="compositionally biased region" description="Polar residues" evidence="1">
    <location>
        <begin position="334"/>
        <end position="346"/>
    </location>
</feature>
<sequence>MGAEEAEIWVHVSAPSGTRDDALYRSQAKSYLEFETAESVSLGSLKFSYPGTATLQNGHKNVDPYASAKEGIESTEIQDHPTADYQVAQRPTPTAGTKTKDSQAQRSSEEQSFRDGQCPPLTSTQSAPTSAEEDGTFDGEGYSRILLEVEHHRQAQLQTAQATPQKDQTAPVEKDSTVYTTPSAFLDADNEVQTGARSSLLTDDQHPQRDSWDTPPSVVANSQPSPVPTYPFLTTTDSSPPWGSLPQSPLLKISNKRRKLFSPGMSSSQTRNASQSIQTSQADQFSVSSQAFRPSQGPILPSSQVPRVSYTQVYSSQPECTSSTSSGTRDEIRSFQSYPVSASSQGSVPYISQVSSSSAPRHPSPQDQIAPISSLPPDSPTQPITQRIHSHPDAFPLEAPATSSAPSLQQPRDDVGPRDLHNSTISLAPFSLPSSPPPIPSSQQSQQHTPHQLPPHSSHRQTPSYPSSPFILQSTPPNLEFTVTPFQTPTPDPTLTTDPHAFQLSQASFQSFQSSPGIIPPSTSSCEIHPPPPPTSITDKPPAAHITPSLALLVDKLDLPKRFKPVRVARSIRPNERGYWRICTSPWSQDVQDAFWAFLEDLVGTGRAGWGVWCWRGTVDVDADTDAGPGAASQHAASQASIAHHHHRQASQQNIVKIYCWGEIIPHIYLVAYLASQRRIVPRSAKLANLHNLSLSGSLGLSGLPEPLIDDTTSINAPPQQPPLPSPSPPVPVWIDAKGETIVQMY</sequence>
<protein>
    <submittedName>
        <fullName evidence="2">Uncharacterized protein</fullName>
    </submittedName>
</protein>
<dbReference type="OMA" id="WRICTSP"/>
<feature type="compositionally biased region" description="Low complexity" evidence="1">
    <location>
        <begin position="155"/>
        <end position="165"/>
    </location>
</feature>
<feature type="compositionally biased region" description="Low complexity" evidence="1">
    <location>
        <begin position="441"/>
        <end position="456"/>
    </location>
</feature>
<feature type="compositionally biased region" description="Basic and acidic residues" evidence="1">
    <location>
        <begin position="203"/>
        <end position="212"/>
    </location>
</feature>
<dbReference type="GeneID" id="28899404"/>
<feature type="compositionally biased region" description="Polar residues" evidence="1">
    <location>
        <begin position="301"/>
        <end position="320"/>
    </location>
</feature>
<feature type="region of interest" description="Disordered" evidence="1">
    <location>
        <begin position="710"/>
        <end position="731"/>
    </location>
</feature>
<evidence type="ECO:0000256" key="1">
    <source>
        <dbReference type="SAM" id="MobiDB-lite"/>
    </source>
</evidence>
<feature type="compositionally biased region" description="Polar residues" evidence="1">
    <location>
        <begin position="401"/>
        <end position="410"/>
    </location>
</feature>
<feature type="compositionally biased region" description="Polar residues" evidence="1">
    <location>
        <begin position="460"/>
        <end position="477"/>
    </location>
</feature>
<keyword evidence="3" id="KW-1185">Reference proteome</keyword>
<feature type="compositionally biased region" description="Pro residues" evidence="1">
    <location>
        <begin position="719"/>
        <end position="731"/>
    </location>
</feature>
<organism evidence="2 3">
    <name type="scientific">Xylona heveae (strain CBS 132557 / TC161)</name>
    <dbReference type="NCBI Taxonomy" id="1328760"/>
    <lineage>
        <taxon>Eukaryota</taxon>
        <taxon>Fungi</taxon>
        <taxon>Dikarya</taxon>
        <taxon>Ascomycota</taxon>
        <taxon>Pezizomycotina</taxon>
        <taxon>Xylonomycetes</taxon>
        <taxon>Xylonales</taxon>
        <taxon>Xylonaceae</taxon>
        <taxon>Xylona</taxon>
    </lineage>
</organism>
<feature type="compositionally biased region" description="Low complexity" evidence="1">
    <location>
        <begin position="481"/>
        <end position="499"/>
    </location>
</feature>
<evidence type="ECO:0000313" key="2">
    <source>
        <dbReference type="EMBL" id="KZF23743.1"/>
    </source>
</evidence>
<feature type="compositionally biased region" description="Polar residues" evidence="1">
    <location>
        <begin position="120"/>
        <end position="129"/>
    </location>
</feature>
<feature type="compositionally biased region" description="Basic and acidic residues" evidence="1">
    <location>
        <begin position="411"/>
        <end position="421"/>
    </location>
</feature>
<reference evidence="2 3" key="1">
    <citation type="journal article" date="2016" name="Fungal Biol.">
        <title>The genome of Xylona heveae provides a window into fungal endophytism.</title>
        <authorList>
            <person name="Gazis R."/>
            <person name="Kuo A."/>
            <person name="Riley R."/>
            <person name="LaButti K."/>
            <person name="Lipzen A."/>
            <person name="Lin J."/>
            <person name="Amirebrahimi M."/>
            <person name="Hesse C.N."/>
            <person name="Spatafora J.W."/>
            <person name="Henrissat B."/>
            <person name="Hainaut M."/>
            <person name="Grigoriev I.V."/>
            <person name="Hibbett D.S."/>
        </authorList>
    </citation>
    <scope>NUCLEOTIDE SEQUENCE [LARGE SCALE GENOMIC DNA]</scope>
    <source>
        <strain evidence="2 3">TC161</strain>
    </source>
</reference>
<dbReference type="STRING" id="1328760.A0A165HMP5"/>
<gene>
    <name evidence="2" type="ORF">L228DRAFT_260512</name>
</gene>
<evidence type="ECO:0000313" key="3">
    <source>
        <dbReference type="Proteomes" id="UP000076632"/>
    </source>
</evidence>
<feature type="compositionally biased region" description="Polar residues" evidence="1">
    <location>
        <begin position="264"/>
        <end position="293"/>
    </location>
</feature>
<dbReference type="RefSeq" id="XP_018189298.1">
    <property type="nucleotide sequence ID" value="XM_018334267.1"/>
</dbReference>
<dbReference type="Proteomes" id="UP000076632">
    <property type="component" value="Unassembled WGS sequence"/>
</dbReference>
<dbReference type="OrthoDB" id="5395975at2759"/>
<feature type="compositionally biased region" description="Low complexity" evidence="1">
    <location>
        <begin position="347"/>
        <end position="358"/>
    </location>
</feature>
<feature type="region of interest" description="Disordered" evidence="1">
    <location>
        <begin position="50"/>
        <end position="499"/>
    </location>
</feature>
<accession>A0A165HMP5</accession>
<feature type="compositionally biased region" description="Basic and acidic residues" evidence="1">
    <location>
        <begin position="98"/>
        <end position="113"/>
    </location>
</feature>
<proteinExistence type="predicted"/>
<feature type="compositionally biased region" description="Polar residues" evidence="1">
    <location>
        <begin position="191"/>
        <end position="202"/>
    </location>
</feature>
<name>A0A165HMP5_XYLHT</name>
<dbReference type="InParanoid" id="A0A165HMP5"/>
<feature type="compositionally biased region" description="Polar residues" evidence="1">
    <location>
        <begin position="232"/>
        <end position="247"/>
    </location>
</feature>
<dbReference type="AlphaFoldDB" id="A0A165HMP5"/>
<dbReference type="EMBL" id="KV407457">
    <property type="protein sequence ID" value="KZF23743.1"/>
    <property type="molecule type" value="Genomic_DNA"/>
</dbReference>